<organism evidence="2 3">
    <name type="scientific">Letharia lupina</name>
    <dbReference type="NCBI Taxonomy" id="560253"/>
    <lineage>
        <taxon>Eukaryota</taxon>
        <taxon>Fungi</taxon>
        <taxon>Dikarya</taxon>
        <taxon>Ascomycota</taxon>
        <taxon>Pezizomycotina</taxon>
        <taxon>Lecanoromycetes</taxon>
        <taxon>OSLEUM clade</taxon>
        <taxon>Lecanoromycetidae</taxon>
        <taxon>Lecanorales</taxon>
        <taxon>Lecanorineae</taxon>
        <taxon>Parmeliaceae</taxon>
        <taxon>Letharia</taxon>
    </lineage>
</organism>
<evidence type="ECO:0000256" key="1">
    <source>
        <dbReference type="SAM" id="MobiDB-lite"/>
    </source>
</evidence>
<comment type="caution">
    <text evidence="2">The sequence shown here is derived from an EMBL/GenBank/DDBJ whole genome shotgun (WGS) entry which is preliminary data.</text>
</comment>
<feature type="compositionally biased region" description="Low complexity" evidence="1">
    <location>
        <begin position="108"/>
        <end position="121"/>
    </location>
</feature>
<dbReference type="RefSeq" id="XP_037149405.1">
    <property type="nucleotide sequence ID" value="XM_037294717.1"/>
</dbReference>
<feature type="region of interest" description="Disordered" evidence="1">
    <location>
        <begin position="108"/>
        <end position="141"/>
    </location>
</feature>
<name>A0A8H6CAQ9_9LECA</name>
<keyword evidence="3" id="KW-1185">Reference proteome</keyword>
<protein>
    <submittedName>
        <fullName evidence="2">Uncharacterized protein</fullName>
    </submittedName>
</protein>
<feature type="region of interest" description="Disordered" evidence="1">
    <location>
        <begin position="383"/>
        <end position="408"/>
    </location>
</feature>
<reference evidence="2 3" key="1">
    <citation type="journal article" date="2020" name="Genomics">
        <title>Complete, high-quality genomes from long-read metagenomic sequencing of two wolf lichen thalli reveals enigmatic genome architecture.</title>
        <authorList>
            <person name="McKenzie S.K."/>
            <person name="Walston R.F."/>
            <person name="Allen J.L."/>
        </authorList>
    </citation>
    <scope>NUCLEOTIDE SEQUENCE [LARGE SCALE GENOMIC DNA]</scope>
    <source>
        <strain evidence="2">WasteWater1</strain>
    </source>
</reference>
<dbReference type="AlphaFoldDB" id="A0A8H6CAQ9"/>
<evidence type="ECO:0000313" key="2">
    <source>
        <dbReference type="EMBL" id="KAF6219970.1"/>
    </source>
</evidence>
<sequence>MTFNERSTHLSPVHDAPLLPPGPEAFPNHGPNFNEHWETEDFGESLESLNLSGNEGLSNSDISDSTSGRTNTIGMDADSSQYVPETISPTLSPGFANNRIYRAQTIHTASQTSNDADSSSSWRQPGHWSEGSSTNLQPPIWTPHKSSATIYSQYSESAGGIDTSTPCVEDYDLRPMPDDNAASMQSYNDPRTGIWAQEEPTMGMHRGSGINSTVTRLLPQNLQEVFANADAATPFGTESQSDECALFSNAASGADGGTGMAASSFSPLSTTGGPVPQIFRLPSSGQSGVMIVINGTMYLADTSVQRTPGVEYSFLPPGSDLKSSPNMAPRILLDNPPLPTTTLPPTFTINPPAPAPSPSVSADTSTAGVATCTFGGCGAKFHGGSKKDSLRRHKRNRHGNKTKPTCPECHLVIQSGRPDNLIRHILRQHSGQPLAASLKVRMRKTGSRTAASKTMSRATCPANPPSASSVTRKED</sequence>
<feature type="region of interest" description="Disordered" evidence="1">
    <location>
        <begin position="444"/>
        <end position="475"/>
    </location>
</feature>
<evidence type="ECO:0000313" key="3">
    <source>
        <dbReference type="Proteomes" id="UP000593566"/>
    </source>
</evidence>
<gene>
    <name evidence="2" type="ORF">HO133_003795</name>
</gene>
<feature type="compositionally biased region" description="Polar residues" evidence="1">
    <location>
        <begin position="447"/>
        <end position="457"/>
    </location>
</feature>
<dbReference type="Gene3D" id="3.30.160.60">
    <property type="entry name" value="Classic Zinc Finger"/>
    <property type="match status" value="1"/>
</dbReference>
<feature type="compositionally biased region" description="Polar residues" evidence="1">
    <location>
        <begin position="47"/>
        <end position="78"/>
    </location>
</feature>
<feature type="compositionally biased region" description="Basic residues" evidence="1">
    <location>
        <begin position="389"/>
        <end position="401"/>
    </location>
</feature>
<accession>A0A8H6CAQ9</accession>
<dbReference type="Proteomes" id="UP000593566">
    <property type="component" value="Unassembled WGS sequence"/>
</dbReference>
<dbReference type="EMBL" id="JACCJB010000018">
    <property type="protein sequence ID" value="KAF6219970.1"/>
    <property type="molecule type" value="Genomic_DNA"/>
</dbReference>
<feature type="region of interest" description="Disordered" evidence="1">
    <location>
        <begin position="1"/>
        <end position="78"/>
    </location>
</feature>
<feature type="compositionally biased region" description="Polar residues" evidence="1">
    <location>
        <begin position="465"/>
        <end position="475"/>
    </location>
</feature>
<proteinExistence type="predicted"/>
<dbReference type="GeneID" id="59332206"/>